<evidence type="ECO:0000313" key="16">
    <source>
        <dbReference type="Proteomes" id="UP000396862"/>
    </source>
</evidence>
<keyword evidence="16" id="KW-1185">Reference proteome</keyword>
<dbReference type="PROSITE" id="PS52016">
    <property type="entry name" value="TONB_DEPENDENT_REC_3"/>
    <property type="match status" value="1"/>
</dbReference>
<keyword evidence="2 8" id="KW-0813">Transport</keyword>
<dbReference type="OrthoDB" id="9768177at2"/>
<reference evidence="14 15" key="1">
    <citation type="submission" date="2018-03" db="EMBL/GenBank/DDBJ databases">
        <title>Genomic Encyclopedia of Archaeal and Bacterial Type Strains, Phase II (KMG-II): from individual species to whole genera.</title>
        <authorList>
            <person name="Goeker M."/>
        </authorList>
    </citation>
    <scope>NUCLEOTIDE SEQUENCE [LARGE SCALE GENOMIC DNA]</scope>
    <source>
        <strain evidence="14 15">DSM 27267</strain>
    </source>
</reference>
<dbReference type="InterPro" id="IPR037066">
    <property type="entry name" value="Plug_dom_sf"/>
</dbReference>
<dbReference type="InterPro" id="IPR000531">
    <property type="entry name" value="Beta-barrel_TonB"/>
</dbReference>
<evidence type="ECO:0000259" key="11">
    <source>
        <dbReference type="Pfam" id="PF00593"/>
    </source>
</evidence>
<evidence type="ECO:0000256" key="5">
    <source>
        <dbReference type="ARBA" id="ARBA00023077"/>
    </source>
</evidence>
<evidence type="ECO:0000313" key="15">
    <source>
        <dbReference type="Proteomes" id="UP000240621"/>
    </source>
</evidence>
<reference evidence="13 16" key="2">
    <citation type="submission" date="2019-10" db="EMBL/GenBank/DDBJ databases">
        <title>Prolixibacter strains distinguished by the presence of nitrate reductase genes were adept at nitrate-dependent anaerobic corrosion of metallic iron and carbon steel.</title>
        <authorList>
            <person name="Iino T."/>
            <person name="Shono N."/>
            <person name="Ito K."/>
            <person name="Nakamura R."/>
            <person name="Sueoka K."/>
            <person name="Harayama S."/>
            <person name="Ohkuma M."/>
        </authorList>
    </citation>
    <scope>NUCLEOTIDE SEQUENCE [LARGE SCALE GENOMIC DNA]</scope>
    <source>
        <strain evidence="13 16">MIC1-1</strain>
    </source>
</reference>
<evidence type="ECO:0000256" key="9">
    <source>
        <dbReference type="RuleBase" id="RU003357"/>
    </source>
</evidence>
<evidence type="ECO:0000256" key="6">
    <source>
        <dbReference type="ARBA" id="ARBA00023136"/>
    </source>
</evidence>
<dbReference type="InterPro" id="IPR036942">
    <property type="entry name" value="Beta-barrel_TonB_sf"/>
</dbReference>
<dbReference type="InterPro" id="IPR023997">
    <property type="entry name" value="TonB-dep_OMP_SusC/RagA_CS"/>
</dbReference>
<dbReference type="Pfam" id="PF13715">
    <property type="entry name" value="CarbopepD_reg_2"/>
    <property type="match status" value="1"/>
</dbReference>
<dbReference type="InterPro" id="IPR039426">
    <property type="entry name" value="TonB-dep_rcpt-like"/>
</dbReference>
<dbReference type="Gene3D" id="2.40.170.20">
    <property type="entry name" value="TonB-dependent receptor, beta-barrel domain"/>
    <property type="match status" value="1"/>
</dbReference>
<comment type="subcellular location">
    <subcellularLocation>
        <location evidence="1 8">Cell outer membrane</location>
        <topology evidence="1 8">Multi-pass membrane protein</topology>
    </subcellularLocation>
</comment>
<dbReference type="InterPro" id="IPR012910">
    <property type="entry name" value="Plug_dom"/>
</dbReference>
<dbReference type="RefSeq" id="WP_106542964.1">
    <property type="nucleotide sequence ID" value="NZ_BLAU01000001.1"/>
</dbReference>
<dbReference type="Pfam" id="PF07715">
    <property type="entry name" value="Plug"/>
    <property type="match status" value="1"/>
</dbReference>
<keyword evidence="6 8" id="KW-0472">Membrane</keyword>
<dbReference type="EMBL" id="PYGC01000008">
    <property type="protein sequence ID" value="PSK81661.1"/>
    <property type="molecule type" value="Genomic_DNA"/>
</dbReference>
<evidence type="ECO:0000259" key="12">
    <source>
        <dbReference type="Pfam" id="PF07715"/>
    </source>
</evidence>
<keyword evidence="4 8" id="KW-0812">Transmembrane</keyword>
<protein>
    <submittedName>
        <fullName evidence="13">SusC/RagA family TonB-linked outer membrane protein</fullName>
    </submittedName>
    <submittedName>
        <fullName evidence="14">TonB-linked SusC/RagA family outer membrane protein</fullName>
    </submittedName>
</protein>
<evidence type="ECO:0000256" key="7">
    <source>
        <dbReference type="ARBA" id="ARBA00023237"/>
    </source>
</evidence>
<feature type="domain" description="TonB-dependent receptor-like beta-barrel" evidence="11">
    <location>
        <begin position="426"/>
        <end position="1002"/>
    </location>
</feature>
<proteinExistence type="inferred from homology"/>
<name>A0A2P8C9P2_9BACT</name>
<evidence type="ECO:0000256" key="8">
    <source>
        <dbReference type="PROSITE-ProRule" id="PRU01360"/>
    </source>
</evidence>
<accession>A0A2P8C9P2</accession>
<dbReference type="AlphaFoldDB" id="A0A2P8C9P2"/>
<evidence type="ECO:0000256" key="2">
    <source>
        <dbReference type="ARBA" id="ARBA00022448"/>
    </source>
</evidence>
<dbReference type="InterPro" id="IPR023996">
    <property type="entry name" value="TonB-dep_OMP_SusC/RagA"/>
</dbReference>
<evidence type="ECO:0000256" key="4">
    <source>
        <dbReference type="ARBA" id="ARBA00022692"/>
    </source>
</evidence>
<sequence>MKHNLHLKALFAFVLILLFIDVSAENRKGNNLQNVSIQQEKVVSGKVTSEQGEALPGVNVVIKGTTNGTITNVNGEYSIKVPARETVLVFSFIGYKSQEITITDKSVVDVVLKTSTEKISDVVVIGYGAVKKSDLTGSVSSVKAEDLKAVPATTFDQALQGRAAGVQVVQSSGVPGGATNIRIRGTSSVNASSEPLYVIDGMLVNSDAGEVSVGGRGPNIGPLASINPDDIESIEVLKDASAAAIYGSRGANGVILITTKRGKEGKGKIDIDCYYGVQQVAHKLDLLNAAQFANLVNDAAINAGQVPEYVNPKNLGKGTDWQEALFRIAPIANYQLSFSGGTKKTKYAVSGAYFTQDGIVVGSNFDRYSFRVNLDQEINPYVKLGTNISFSGIGANRVETGPGAIVGGVVSNALQMNPILPIYDATQPGGYTYESDRKDAIGNPVAEAKEYKSLTNTYRLIGNTYLMFQLSKGLELKTSFGIDGLTSKSRSFGPNYLKRTANSKGEAWINDLQALTWLNENTLTFNHQFDKNNRIDVLLGFTMQQFKNESLSASAFDFPDNRTGYHNLSVALNPQNPVNNESKWSMLSYLGRINYNLKEKYLLTFSGRIDGSSKFAEGNKYGFFPSGAFAWRASQEKFLKNVEWLSNLKVRTSYGFIGNQSINPYQSLALIGPVGQGVFNSASGSEVFTGNEPLSYPNKNLKWETTEQANVGIDFGALDNKITLSADVYLKKTSDLLLNTPIPYTTGFMATLLNVGNVQNKGLDLDFRTINFQGKFSWNTSINFSINRNKITNLAGQNDINLGYGNILREGQPIGTFYGYVFDGIFQSDEEAASSPVLKGQEPTGPNPLSRAKAGDRKYKDLNGDGVIDESDRTLIGSAQPDFIYGINNELSYKNFRLTFFFQGSKGNDMINMNLSNLENFNGQQNVLAEAGLNRWTPENHSNKYPRALATGSLDNVFSSRFVEDASYFRLKNVTLSYSLPNHILNRIGVTKLRLYATGTNLWTVTGYKGYDPEGNAYGNTTNIVGVDNGNYPQTKSYTFGVQVGF</sequence>
<dbReference type="Proteomes" id="UP000240621">
    <property type="component" value="Unassembled WGS sequence"/>
</dbReference>
<keyword evidence="7 8" id="KW-0998">Cell outer membrane</keyword>
<evidence type="ECO:0000256" key="10">
    <source>
        <dbReference type="SAM" id="MobiDB-lite"/>
    </source>
</evidence>
<dbReference type="SUPFAM" id="SSF49464">
    <property type="entry name" value="Carboxypeptidase regulatory domain-like"/>
    <property type="match status" value="1"/>
</dbReference>
<dbReference type="GO" id="GO:0009279">
    <property type="term" value="C:cell outer membrane"/>
    <property type="evidence" value="ECO:0007669"/>
    <property type="project" value="UniProtKB-SubCell"/>
</dbReference>
<dbReference type="FunFam" id="2.170.130.10:FF:000008">
    <property type="entry name" value="SusC/RagA family TonB-linked outer membrane protein"/>
    <property type="match status" value="1"/>
</dbReference>
<organism evidence="14 15">
    <name type="scientific">Prolixibacter denitrificans</name>
    <dbReference type="NCBI Taxonomy" id="1541063"/>
    <lineage>
        <taxon>Bacteria</taxon>
        <taxon>Pseudomonadati</taxon>
        <taxon>Bacteroidota</taxon>
        <taxon>Bacteroidia</taxon>
        <taxon>Marinilabiliales</taxon>
        <taxon>Prolixibacteraceae</taxon>
        <taxon>Prolixibacter</taxon>
    </lineage>
</organism>
<dbReference type="Gene3D" id="2.170.130.10">
    <property type="entry name" value="TonB-dependent receptor, plug domain"/>
    <property type="match status" value="1"/>
</dbReference>
<feature type="domain" description="TonB-dependent receptor plug" evidence="12">
    <location>
        <begin position="132"/>
        <end position="254"/>
    </location>
</feature>
<dbReference type="Gene3D" id="2.60.40.1120">
    <property type="entry name" value="Carboxypeptidase-like, regulatory domain"/>
    <property type="match status" value="1"/>
</dbReference>
<dbReference type="NCBIfam" id="TIGR04057">
    <property type="entry name" value="SusC_RagA_signa"/>
    <property type="match status" value="1"/>
</dbReference>
<dbReference type="EMBL" id="BLAU01000001">
    <property type="protein sequence ID" value="GET21185.1"/>
    <property type="molecule type" value="Genomic_DNA"/>
</dbReference>
<gene>
    <name evidence="14" type="ORF">CLV93_10859</name>
    <name evidence="13" type="ORF">JCM18694_14310</name>
</gene>
<dbReference type="FunFam" id="2.60.40.1120:FF:000003">
    <property type="entry name" value="Outer membrane protein Omp121"/>
    <property type="match status" value="1"/>
</dbReference>
<keyword evidence="5 9" id="KW-0798">TonB box</keyword>
<feature type="region of interest" description="Disordered" evidence="10">
    <location>
        <begin position="833"/>
        <end position="865"/>
    </location>
</feature>
<evidence type="ECO:0000256" key="3">
    <source>
        <dbReference type="ARBA" id="ARBA00022452"/>
    </source>
</evidence>
<dbReference type="Proteomes" id="UP000396862">
    <property type="component" value="Unassembled WGS sequence"/>
</dbReference>
<keyword evidence="3 8" id="KW-1134">Transmembrane beta strand</keyword>
<comment type="caution">
    <text evidence="14">The sequence shown here is derived from an EMBL/GenBank/DDBJ whole genome shotgun (WGS) entry which is preliminary data.</text>
</comment>
<evidence type="ECO:0000313" key="14">
    <source>
        <dbReference type="EMBL" id="PSK81661.1"/>
    </source>
</evidence>
<dbReference type="NCBIfam" id="TIGR04056">
    <property type="entry name" value="OMP_RagA_SusC"/>
    <property type="match status" value="1"/>
</dbReference>
<dbReference type="Pfam" id="PF00593">
    <property type="entry name" value="TonB_dep_Rec_b-barrel"/>
    <property type="match status" value="1"/>
</dbReference>
<evidence type="ECO:0000313" key="13">
    <source>
        <dbReference type="EMBL" id="GET21185.1"/>
    </source>
</evidence>
<dbReference type="InterPro" id="IPR008969">
    <property type="entry name" value="CarboxyPept-like_regulatory"/>
</dbReference>
<comment type="similarity">
    <text evidence="8 9">Belongs to the TonB-dependent receptor family.</text>
</comment>
<dbReference type="SUPFAM" id="SSF56935">
    <property type="entry name" value="Porins"/>
    <property type="match status" value="1"/>
</dbReference>
<feature type="compositionally biased region" description="Basic and acidic residues" evidence="10">
    <location>
        <begin position="853"/>
        <end position="863"/>
    </location>
</feature>
<evidence type="ECO:0000256" key="1">
    <source>
        <dbReference type="ARBA" id="ARBA00004571"/>
    </source>
</evidence>